<keyword evidence="2" id="KW-0378">Hydrolase</keyword>
<reference evidence="5 6" key="1">
    <citation type="submission" date="2018-08" db="EMBL/GenBank/DDBJ databases">
        <title>A genome reference for cultivated species of the human gut microbiota.</title>
        <authorList>
            <person name="Zou Y."/>
            <person name="Xue W."/>
            <person name="Luo G."/>
        </authorList>
    </citation>
    <scope>NUCLEOTIDE SEQUENCE [LARGE SCALE GENOMIC DNA]</scope>
    <source>
        <strain evidence="5 6">AF19-21</strain>
    </source>
</reference>
<sequence length="392" mass="45140">MINNVYNLLLCKEENICTFRDLDTNEDYINMRNGLYNIRSRALKPHTPKLYSTIQLDCEYHPEDVHRPVFDRYMNDLCSDNEGIIDEEKKAVLQEYIGLILSNVKVYRAKLCLVLWSLLGNSGKTQLLNLTSHILGEDKIANIPLQHMNEGSKFLLGGIVGKRVISIGDQTGSEIKDSAVFKQLTGGDPVKIEPKNKQPYYYTFPGGITIACNNLPSFQDDKGGHIFERMCIVPCLNTIEQDRRDGAILDKMLMERNAIFNWFLEGLHRLISNNYKVTKCQACEDAVKEYREKLDTVYRYLSECYIITGNKTDMISKPDFESAYITWCQFNNFTNVNKQNIKDRMEANGCPVGKANVDGRRGIMVYRNLKQKNDGFQRITEDDCIQQEIPFW</sequence>
<evidence type="ECO:0000313" key="6">
    <source>
        <dbReference type="Proteomes" id="UP000261111"/>
    </source>
</evidence>
<dbReference type="PROSITE" id="PS51206">
    <property type="entry name" value="SF3_HELICASE_1"/>
    <property type="match status" value="1"/>
</dbReference>
<evidence type="ECO:0000256" key="2">
    <source>
        <dbReference type="ARBA" id="ARBA00022801"/>
    </source>
</evidence>
<gene>
    <name evidence="5" type="ORF">DWX41_00775</name>
</gene>
<keyword evidence="1" id="KW-0547">Nucleotide-binding</keyword>
<dbReference type="InterPro" id="IPR027417">
    <property type="entry name" value="P-loop_NTPase"/>
</dbReference>
<dbReference type="AlphaFoldDB" id="A0A3E2X2I5"/>
<dbReference type="Gene3D" id="3.40.50.300">
    <property type="entry name" value="P-loop containing nucleotide triphosphate hydrolases"/>
    <property type="match status" value="1"/>
</dbReference>
<dbReference type="Pfam" id="PF08706">
    <property type="entry name" value="D5_N"/>
    <property type="match status" value="1"/>
</dbReference>
<dbReference type="Pfam" id="PF19263">
    <property type="entry name" value="DUF5906"/>
    <property type="match status" value="1"/>
</dbReference>
<dbReference type="InterPro" id="IPR014818">
    <property type="entry name" value="Phage/plasmid_primase_P4_C"/>
</dbReference>
<dbReference type="InterPro" id="IPR045455">
    <property type="entry name" value="NrS-1_pol-like_helicase"/>
</dbReference>
<dbReference type="GO" id="GO:0005524">
    <property type="term" value="F:ATP binding"/>
    <property type="evidence" value="ECO:0007669"/>
    <property type="project" value="UniProtKB-KW"/>
</dbReference>
<dbReference type="PANTHER" id="PTHR35372">
    <property type="entry name" value="ATP BINDING PROTEIN-RELATED"/>
    <property type="match status" value="1"/>
</dbReference>
<organism evidence="5 6">
    <name type="scientific">Hungatella hathewayi</name>
    <dbReference type="NCBI Taxonomy" id="154046"/>
    <lineage>
        <taxon>Bacteria</taxon>
        <taxon>Bacillati</taxon>
        <taxon>Bacillota</taxon>
        <taxon>Clostridia</taxon>
        <taxon>Lachnospirales</taxon>
        <taxon>Lachnospiraceae</taxon>
        <taxon>Hungatella</taxon>
    </lineage>
</organism>
<evidence type="ECO:0000259" key="4">
    <source>
        <dbReference type="PROSITE" id="PS51206"/>
    </source>
</evidence>
<dbReference type="InterPro" id="IPR051620">
    <property type="entry name" value="ORF904-like_C"/>
</dbReference>
<dbReference type="PANTHER" id="PTHR35372:SF2">
    <property type="entry name" value="SF3 HELICASE DOMAIN-CONTAINING PROTEIN"/>
    <property type="match status" value="1"/>
</dbReference>
<dbReference type="InterPro" id="IPR014015">
    <property type="entry name" value="Helicase_SF3_DNA-vir"/>
</dbReference>
<dbReference type="InterPro" id="IPR006500">
    <property type="entry name" value="Helicase_put_C_phage/plasmid"/>
</dbReference>
<feature type="domain" description="SF3 helicase" evidence="4">
    <location>
        <begin position="88"/>
        <end position="248"/>
    </location>
</feature>
<protein>
    <submittedName>
        <fullName evidence="5">DNA primase</fullName>
    </submittedName>
</protein>
<dbReference type="SUPFAM" id="SSF52540">
    <property type="entry name" value="P-loop containing nucleoside triphosphate hydrolases"/>
    <property type="match status" value="1"/>
</dbReference>
<evidence type="ECO:0000256" key="3">
    <source>
        <dbReference type="ARBA" id="ARBA00022840"/>
    </source>
</evidence>
<evidence type="ECO:0000256" key="1">
    <source>
        <dbReference type="ARBA" id="ARBA00022741"/>
    </source>
</evidence>
<comment type="caution">
    <text evidence="5">The sequence shown here is derived from an EMBL/GenBank/DDBJ whole genome shotgun (WGS) entry which is preliminary data.</text>
</comment>
<proteinExistence type="predicted"/>
<keyword evidence="3" id="KW-0067">ATP-binding</keyword>
<name>A0A3E2X2I5_9FIRM</name>
<dbReference type="EMBL" id="QVIA01000001">
    <property type="protein sequence ID" value="RGC35694.1"/>
    <property type="molecule type" value="Genomic_DNA"/>
</dbReference>
<dbReference type="NCBIfam" id="TIGR01613">
    <property type="entry name" value="primase_Cterm"/>
    <property type="match status" value="1"/>
</dbReference>
<evidence type="ECO:0000313" key="5">
    <source>
        <dbReference type="EMBL" id="RGC35694.1"/>
    </source>
</evidence>
<dbReference type="Proteomes" id="UP000261111">
    <property type="component" value="Unassembled WGS sequence"/>
</dbReference>
<accession>A0A3E2X2I5</accession>
<dbReference type="GO" id="GO:0016787">
    <property type="term" value="F:hydrolase activity"/>
    <property type="evidence" value="ECO:0007669"/>
    <property type="project" value="UniProtKB-KW"/>
</dbReference>